<keyword evidence="6" id="KW-0472">Membrane</keyword>
<reference evidence="7 8" key="1">
    <citation type="submission" date="2018-10" db="EMBL/GenBank/DDBJ databases">
        <title>Transmission dynamics of multidrug resistant bacteria on intensive care unit surfaces.</title>
        <authorList>
            <person name="D'Souza A.W."/>
            <person name="Potter R.F."/>
            <person name="Wallace M."/>
            <person name="Shupe A."/>
            <person name="Patel S."/>
            <person name="Sun S."/>
            <person name="Gul D."/>
            <person name="Kwon J.H."/>
            <person name="Andleeb S."/>
            <person name="Burnham C.-A.D."/>
            <person name="Dantas G."/>
        </authorList>
    </citation>
    <scope>NUCLEOTIDE SEQUENCE [LARGE SCALE GENOMIC DNA]</scope>
    <source>
        <strain evidence="7 8">PX_177</strain>
    </source>
</reference>
<organism evidence="7 8">
    <name type="scientific">Stutzerimonas xanthomarina</name>
    <dbReference type="NCBI Taxonomy" id="271420"/>
    <lineage>
        <taxon>Bacteria</taxon>
        <taxon>Pseudomonadati</taxon>
        <taxon>Pseudomonadota</taxon>
        <taxon>Gammaproteobacteria</taxon>
        <taxon>Pseudomonadales</taxon>
        <taxon>Pseudomonadaceae</taxon>
        <taxon>Stutzerimonas</taxon>
    </lineage>
</organism>
<dbReference type="GO" id="GO:0008324">
    <property type="term" value="F:monoatomic cation transmembrane transporter activity"/>
    <property type="evidence" value="ECO:0007669"/>
    <property type="project" value="InterPro"/>
</dbReference>
<protein>
    <submittedName>
        <fullName evidence="7">Na+/H+ antiporter subunit E</fullName>
    </submittedName>
</protein>
<comment type="caution">
    <text evidence="7">The sequence shown here is derived from an EMBL/GenBank/DDBJ whole genome shotgun (WGS) entry which is preliminary data.</text>
</comment>
<name>A0A098FM29_9GAMM</name>
<dbReference type="NCBIfam" id="NF006518">
    <property type="entry name" value="PRK08965.1-2"/>
    <property type="match status" value="1"/>
</dbReference>
<keyword evidence="4" id="KW-0812">Transmembrane</keyword>
<dbReference type="AlphaFoldDB" id="A0A098FM29"/>
<dbReference type="Proteomes" id="UP000276506">
    <property type="component" value="Unassembled WGS sequence"/>
</dbReference>
<evidence type="ECO:0000256" key="1">
    <source>
        <dbReference type="ARBA" id="ARBA00004651"/>
    </source>
</evidence>
<dbReference type="EMBL" id="RHQL01000013">
    <property type="protein sequence ID" value="RRV07643.1"/>
    <property type="molecule type" value="Genomic_DNA"/>
</dbReference>
<accession>A0A098FM29</accession>
<dbReference type="InterPro" id="IPR002758">
    <property type="entry name" value="Cation_antiport_E"/>
</dbReference>
<dbReference type="Pfam" id="PF01899">
    <property type="entry name" value="MNHE"/>
    <property type="match status" value="1"/>
</dbReference>
<evidence type="ECO:0000313" key="7">
    <source>
        <dbReference type="EMBL" id="RRV07643.1"/>
    </source>
</evidence>
<comment type="subcellular location">
    <subcellularLocation>
        <location evidence="1">Cell membrane</location>
        <topology evidence="1">Multi-pass membrane protein</topology>
    </subcellularLocation>
</comment>
<dbReference type="GO" id="GO:0005886">
    <property type="term" value="C:plasma membrane"/>
    <property type="evidence" value="ECO:0007669"/>
    <property type="project" value="UniProtKB-SubCell"/>
</dbReference>
<evidence type="ECO:0000256" key="2">
    <source>
        <dbReference type="ARBA" id="ARBA00006228"/>
    </source>
</evidence>
<keyword evidence="5" id="KW-1133">Transmembrane helix</keyword>
<dbReference type="OrthoDB" id="9807187at2"/>
<evidence type="ECO:0000313" key="8">
    <source>
        <dbReference type="Proteomes" id="UP000276506"/>
    </source>
</evidence>
<evidence type="ECO:0000256" key="5">
    <source>
        <dbReference type="ARBA" id="ARBA00022989"/>
    </source>
</evidence>
<sequence>MKARWLPNPALTLMLAILWLLLNNTLSFGQFLLGLFLGWAIPLLVRGFLIEVPRIRKPLQLCVFSLKVLFDIVVANVHVAKLVLGPKKNLRPAFIEVPMAIENEFVLSTLTSIISLTPGTVSACLSQDRQMLMVHALDVPDVDALIADVKRNYEAPLLEIFECSPT</sequence>
<dbReference type="PANTHER" id="PTHR34584">
    <property type="entry name" value="NA(+)/H(+) ANTIPORTER SUBUNIT E1"/>
    <property type="match status" value="1"/>
</dbReference>
<dbReference type="PANTHER" id="PTHR34584:SF1">
    <property type="entry name" value="NA(+)_H(+) ANTIPORTER SUBUNIT E1"/>
    <property type="match status" value="1"/>
</dbReference>
<dbReference type="GeneID" id="302373868"/>
<keyword evidence="3" id="KW-1003">Cell membrane</keyword>
<dbReference type="RefSeq" id="WP_014819899.1">
    <property type="nucleotide sequence ID" value="NZ_RHQL01000013.1"/>
</dbReference>
<gene>
    <name evidence="7" type="ORF">EGJ28_18400</name>
</gene>
<evidence type="ECO:0000256" key="6">
    <source>
        <dbReference type="ARBA" id="ARBA00023136"/>
    </source>
</evidence>
<evidence type="ECO:0000256" key="3">
    <source>
        <dbReference type="ARBA" id="ARBA00022475"/>
    </source>
</evidence>
<dbReference type="PIRSF" id="PIRSF019239">
    <property type="entry name" value="MrpE"/>
    <property type="match status" value="1"/>
</dbReference>
<evidence type="ECO:0000256" key="4">
    <source>
        <dbReference type="ARBA" id="ARBA00022692"/>
    </source>
</evidence>
<comment type="similarity">
    <text evidence="2">Belongs to the CPA3 antiporters (TC 2.A.63) subunit E family.</text>
</comment>
<proteinExistence type="inferred from homology"/>